<dbReference type="GO" id="GO:0005524">
    <property type="term" value="F:ATP binding"/>
    <property type="evidence" value="ECO:0007669"/>
    <property type="project" value="UniProtKB-UniRule"/>
</dbReference>
<feature type="non-terminal residue" evidence="9">
    <location>
        <position position="255"/>
    </location>
</feature>
<keyword evidence="4" id="KW-0418">Kinase</keyword>
<dbReference type="PROSITE" id="PS00107">
    <property type="entry name" value="PROTEIN_KINASE_ATP"/>
    <property type="match status" value="1"/>
</dbReference>
<dbReference type="Gene3D" id="3.30.200.20">
    <property type="entry name" value="Phosphorylase Kinase, domain 1"/>
    <property type="match status" value="1"/>
</dbReference>
<keyword evidence="3 6" id="KW-0547">Nucleotide-binding</keyword>
<dbReference type="InterPro" id="IPR011009">
    <property type="entry name" value="Kinase-like_dom_sf"/>
</dbReference>
<dbReference type="SMART" id="SM00220">
    <property type="entry name" value="S_TKc"/>
    <property type="match status" value="1"/>
</dbReference>
<evidence type="ECO:0000256" key="5">
    <source>
        <dbReference type="ARBA" id="ARBA00022840"/>
    </source>
</evidence>
<dbReference type="SUPFAM" id="SSF56112">
    <property type="entry name" value="Protein kinase-like (PK-like)"/>
    <property type="match status" value="1"/>
</dbReference>
<evidence type="ECO:0000256" key="4">
    <source>
        <dbReference type="ARBA" id="ARBA00022777"/>
    </source>
</evidence>
<evidence type="ECO:0000256" key="6">
    <source>
        <dbReference type="PROSITE-ProRule" id="PRU10141"/>
    </source>
</evidence>
<evidence type="ECO:0000256" key="1">
    <source>
        <dbReference type="ARBA" id="ARBA00022527"/>
    </source>
</evidence>
<evidence type="ECO:0000313" key="10">
    <source>
        <dbReference type="Proteomes" id="UP000485058"/>
    </source>
</evidence>
<reference evidence="9 10" key="1">
    <citation type="submission" date="2020-02" db="EMBL/GenBank/DDBJ databases">
        <title>Draft genome sequence of Haematococcus lacustris strain NIES-144.</title>
        <authorList>
            <person name="Morimoto D."/>
            <person name="Nakagawa S."/>
            <person name="Yoshida T."/>
            <person name="Sawayama S."/>
        </authorList>
    </citation>
    <scope>NUCLEOTIDE SEQUENCE [LARGE SCALE GENOMIC DNA]</scope>
    <source>
        <strain evidence="9 10">NIES-144</strain>
    </source>
</reference>
<dbReference type="Gene3D" id="1.10.510.10">
    <property type="entry name" value="Transferase(Phosphotransferase) domain 1"/>
    <property type="match status" value="1"/>
</dbReference>
<evidence type="ECO:0000256" key="7">
    <source>
        <dbReference type="RuleBase" id="RU000304"/>
    </source>
</evidence>
<organism evidence="9 10">
    <name type="scientific">Haematococcus lacustris</name>
    <name type="common">Green alga</name>
    <name type="synonym">Haematococcus pluvialis</name>
    <dbReference type="NCBI Taxonomy" id="44745"/>
    <lineage>
        <taxon>Eukaryota</taxon>
        <taxon>Viridiplantae</taxon>
        <taxon>Chlorophyta</taxon>
        <taxon>core chlorophytes</taxon>
        <taxon>Chlorophyceae</taxon>
        <taxon>CS clade</taxon>
        <taxon>Chlamydomonadales</taxon>
        <taxon>Haematococcaceae</taxon>
        <taxon>Haematococcus</taxon>
    </lineage>
</organism>
<feature type="binding site" evidence="6">
    <location>
        <position position="53"/>
    </location>
    <ligand>
        <name>ATP</name>
        <dbReference type="ChEBI" id="CHEBI:30616"/>
    </ligand>
</feature>
<protein>
    <recommendedName>
        <fullName evidence="8">Protein kinase domain-containing protein</fullName>
    </recommendedName>
</protein>
<sequence>MWWACKHAVPAAPAECRWVWDCYQDDSILLGRGAFARVFKGRIKATNRPVAIKMIARDNTHFDQQKRAMVTKVATMRTLQGHRSMVKLYEVFEDEQADAAIIMRQLLQFIAYMHNRNVVHRDIKPENLLLLKPHRPANLGDAAEGGKAGKGGDAALSQAASCPVWSQVDEAVWADIPDGLRLKVIDYGTANFCEAGQHLHSKIGTARYVAPEVLGRDYDKSSDIWSAGVVMFIMLVGHAPFKGTTDTGTLAKVKA</sequence>
<dbReference type="InterPro" id="IPR008271">
    <property type="entry name" value="Ser/Thr_kinase_AS"/>
</dbReference>
<proteinExistence type="inferred from homology"/>
<dbReference type="PANTHER" id="PTHR24349">
    <property type="entry name" value="SERINE/THREONINE-PROTEIN KINASE"/>
    <property type="match status" value="1"/>
</dbReference>
<comment type="similarity">
    <text evidence="7">Belongs to the protein kinase superfamily.</text>
</comment>
<keyword evidence="2" id="KW-0808">Transferase</keyword>
<dbReference type="InterPro" id="IPR000719">
    <property type="entry name" value="Prot_kinase_dom"/>
</dbReference>
<dbReference type="PROSITE" id="PS50011">
    <property type="entry name" value="PROTEIN_KINASE_DOM"/>
    <property type="match status" value="1"/>
</dbReference>
<feature type="domain" description="Protein kinase" evidence="8">
    <location>
        <begin position="24"/>
        <end position="255"/>
    </location>
</feature>
<dbReference type="AlphaFoldDB" id="A0A699YV31"/>
<keyword evidence="10" id="KW-1185">Reference proteome</keyword>
<name>A0A699YV31_HAELA</name>
<dbReference type="Proteomes" id="UP000485058">
    <property type="component" value="Unassembled WGS sequence"/>
</dbReference>
<evidence type="ECO:0000256" key="3">
    <source>
        <dbReference type="ARBA" id="ARBA00022741"/>
    </source>
</evidence>
<keyword evidence="1 7" id="KW-0723">Serine/threonine-protein kinase</keyword>
<dbReference type="Pfam" id="PF00069">
    <property type="entry name" value="Pkinase"/>
    <property type="match status" value="3"/>
</dbReference>
<evidence type="ECO:0000256" key="2">
    <source>
        <dbReference type="ARBA" id="ARBA00022679"/>
    </source>
</evidence>
<comment type="caution">
    <text evidence="9">The sequence shown here is derived from an EMBL/GenBank/DDBJ whole genome shotgun (WGS) entry which is preliminary data.</text>
</comment>
<gene>
    <name evidence="9" type="ORF">HaLaN_09291</name>
</gene>
<dbReference type="InterPro" id="IPR050205">
    <property type="entry name" value="CDPK_Ser/Thr_kinases"/>
</dbReference>
<dbReference type="InterPro" id="IPR017441">
    <property type="entry name" value="Protein_kinase_ATP_BS"/>
</dbReference>
<feature type="non-terminal residue" evidence="9">
    <location>
        <position position="1"/>
    </location>
</feature>
<keyword evidence="5 6" id="KW-0067">ATP-binding</keyword>
<dbReference type="GO" id="GO:0004674">
    <property type="term" value="F:protein serine/threonine kinase activity"/>
    <property type="evidence" value="ECO:0007669"/>
    <property type="project" value="UniProtKB-KW"/>
</dbReference>
<dbReference type="PROSITE" id="PS00108">
    <property type="entry name" value="PROTEIN_KINASE_ST"/>
    <property type="match status" value="1"/>
</dbReference>
<dbReference type="EMBL" id="BLLF01000608">
    <property type="protein sequence ID" value="GFH13411.1"/>
    <property type="molecule type" value="Genomic_DNA"/>
</dbReference>
<accession>A0A699YV31</accession>
<evidence type="ECO:0000259" key="8">
    <source>
        <dbReference type="PROSITE" id="PS50011"/>
    </source>
</evidence>
<evidence type="ECO:0000313" key="9">
    <source>
        <dbReference type="EMBL" id="GFH13411.1"/>
    </source>
</evidence>